<reference evidence="1 2" key="1">
    <citation type="journal article" date="2004" name="Appl. Environ. Microbiol.">
        <title>Mineralization of individual congeners of linear alkylbenzenesulfonate by defined pairs of heterotrophic bacteria.</title>
        <authorList>
            <person name="Schleheck D."/>
            <person name="Knepper T.P."/>
            <person name="Fischer K."/>
            <person name="Cook A.M."/>
        </authorList>
    </citation>
    <scope>NUCLEOTIDE SEQUENCE [LARGE SCALE GENOMIC DNA]</scope>
    <source>
        <strain evidence="2">DSM 14801 / SPH-1</strain>
    </source>
</reference>
<dbReference type="RefSeq" id="WP_012205042.1">
    <property type="nucleotide sequence ID" value="NC_010002.1"/>
</dbReference>
<dbReference type="eggNOG" id="ENOG5030W55">
    <property type="taxonomic scope" value="Bacteria"/>
</dbReference>
<dbReference type="HOGENOM" id="CLU_063200_0_0_4"/>
<dbReference type="InterPro" id="IPR011604">
    <property type="entry name" value="PDDEXK-like_dom_sf"/>
</dbReference>
<evidence type="ECO:0000313" key="2">
    <source>
        <dbReference type="Proteomes" id="UP000000784"/>
    </source>
</evidence>
<evidence type="ECO:0000313" key="1">
    <source>
        <dbReference type="EMBL" id="ABX35842.1"/>
    </source>
</evidence>
<proteinExistence type="predicted"/>
<keyword evidence="2" id="KW-1185">Reference proteome</keyword>
<dbReference type="KEGG" id="dac:Daci_3204"/>
<organism evidence="1 2">
    <name type="scientific">Delftia acidovorans (strain DSM 14801 / SPH-1)</name>
    <dbReference type="NCBI Taxonomy" id="398578"/>
    <lineage>
        <taxon>Bacteria</taxon>
        <taxon>Pseudomonadati</taxon>
        <taxon>Pseudomonadota</taxon>
        <taxon>Betaproteobacteria</taxon>
        <taxon>Burkholderiales</taxon>
        <taxon>Comamonadaceae</taxon>
        <taxon>Delftia</taxon>
    </lineage>
</organism>
<dbReference type="AlphaFoldDB" id="A9BW26"/>
<dbReference type="GeneID" id="24113976"/>
<sequence>MREVLFRCSSIGKLMGAPVSIDPALVTPDVQKILDSKKRTDEEKARIEGLKLRTLSEGAKTYVRELVRQEIWGVDFESSSKYTEKGLAVEGQALELINRVRGLSLTKNTERRSDDLLTGEADTIDLLNQEGWDVKSSWSLQTFPAFLQDCADSLYAYQMRGYMRLWGVDRWHVGYAMVDTPDELLGRYEPLPLHIVSHIPEHMRLTVWTIERDMEIERQMVIKLQAARTYYQQCIEEFSALHPDPKEEACQSHLSCAMQ</sequence>
<evidence type="ECO:0008006" key="3">
    <source>
        <dbReference type="Google" id="ProtNLM"/>
    </source>
</evidence>
<gene>
    <name evidence="1" type="ordered locus">Daci_3204</name>
</gene>
<accession>A9BW26</accession>
<protein>
    <recommendedName>
        <fullName evidence="3">YqaJ viral recombinase domain-containing protein</fullName>
    </recommendedName>
</protein>
<dbReference type="Proteomes" id="UP000000784">
    <property type="component" value="Chromosome"/>
</dbReference>
<dbReference type="Gene3D" id="3.90.320.10">
    <property type="match status" value="1"/>
</dbReference>
<dbReference type="EMBL" id="CP000884">
    <property type="protein sequence ID" value="ABX35842.1"/>
    <property type="molecule type" value="Genomic_DNA"/>
</dbReference>
<dbReference type="SUPFAM" id="SSF52980">
    <property type="entry name" value="Restriction endonuclease-like"/>
    <property type="match status" value="1"/>
</dbReference>
<reference evidence="2" key="2">
    <citation type="submission" date="2007-11" db="EMBL/GenBank/DDBJ databases">
        <title>Complete sequence of Delftia acidovorans DSM 14801 / SPH-1.</title>
        <authorList>
            <person name="Copeland A."/>
            <person name="Lucas S."/>
            <person name="Lapidus A."/>
            <person name="Barry K."/>
            <person name="Glavina del Rio T."/>
            <person name="Dalin E."/>
            <person name="Tice H."/>
            <person name="Pitluck S."/>
            <person name="Lowry S."/>
            <person name="Clum A."/>
            <person name="Schmutz J."/>
            <person name="Larimer F."/>
            <person name="Land M."/>
            <person name="Hauser L."/>
            <person name="Kyrpides N."/>
            <person name="Kim E."/>
            <person name="Schleheck D."/>
            <person name="Richardson P."/>
        </authorList>
    </citation>
    <scope>NUCLEOTIDE SEQUENCE [LARGE SCALE GENOMIC DNA]</scope>
    <source>
        <strain evidence="2">DSM 14801 / SPH-1</strain>
    </source>
</reference>
<dbReference type="STRING" id="398578.Daci_3204"/>
<dbReference type="InterPro" id="IPR011335">
    <property type="entry name" value="Restrct_endonuc-II-like"/>
</dbReference>
<name>A9BW26_DELAS</name>